<dbReference type="AlphaFoldDB" id="A0A5D2F184"/>
<dbReference type="InterPro" id="IPR053151">
    <property type="entry name" value="RNase_H-like"/>
</dbReference>
<dbReference type="SUPFAM" id="SSF53098">
    <property type="entry name" value="Ribonuclease H-like"/>
    <property type="match status" value="1"/>
</dbReference>
<dbReference type="PANTHER" id="PTHR47723">
    <property type="entry name" value="OS05G0353850 PROTEIN"/>
    <property type="match status" value="1"/>
</dbReference>
<reference evidence="1 2" key="1">
    <citation type="submission" date="2019-06" db="EMBL/GenBank/DDBJ databases">
        <title>WGS assembly of Gossypium darwinii.</title>
        <authorList>
            <person name="Chen Z.J."/>
            <person name="Sreedasyam A."/>
            <person name="Ando A."/>
            <person name="Song Q."/>
            <person name="De L."/>
            <person name="Hulse-Kemp A."/>
            <person name="Ding M."/>
            <person name="Ye W."/>
            <person name="Kirkbride R."/>
            <person name="Jenkins J."/>
            <person name="Plott C."/>
            <person name="Lovell J."/>
            <person name="Lin Y.-M."/>
            <person name="Vaughn R."/>
            <person name="Liu B."/>
            <person name="Li W."/>
            <person name="Simpson S."/>
            <person name="Scheffler B."/>
            <person name="Saski C."/>
            <person name="Grover C."/>
            <person name="Hu G."/>
            <person name="Conover J."/>
            <person name="Carlson J."/>
            <person name="Shu S."/>
            <person name="Boston L."/>
            <person name="Williams M."/>
            <person name="Peterson D."/>
            <person name="Mcgee K."/>
            <person name="Jones D."/>
            <person name="Wendel J."/>
            <person name="Stelly D."/>
            <person name="Grimwood J."/>
            <person name="Schmutz J."/>
        </authorList>
    </citation>
    <scope>NUCLEOTIDE SEQUENCE [LARGE SCALE GENOMIC DNA]</scope>
    <source>
        <strain evidence="1">1808015.09</strain>
    </source>
</reference>
<dbReference type="EMBL" id="CM017697">
    <property type="protein sequence ID" value="TYG99743.1"/>
    <property type="molecule type" value="Genomic_DNA"/>
</dbReference>
<protein>
    <recommendedName>
        <fullName evidence="3">RNase H type-1 domain-containing protein</fullName>
    </recommendedName>
</protein>
<dbReference type="InterPro" id="IPR012337">
    <property type="entry name" value="RNaseH-like_sf"/>
</dbReference>
<keyword evidence="2" id="KW-1185">Reference proteome</keyword>
<sequence length="93" mass="10833">MGIAWRNRHRRIILEIDSMKVVSMLETWKYMNKEWEVIIQHTYRKGNKLVDSLASMAYDQPLQCFVFYSPPDTICNLLNADANGVVTPRLMVG</sequence>
<dbReference type="InterPro" id="IPR044730">
    <property type="entry name" value="RNase_H-like_dom_plant"/>
</dbReference>
<evidence type="ECO:0008006" key="3">
    <source>
        <dbReference type="Google" id="ProtNLM"/>
    </source>
</evidence>
<evidence type="ECO:0000313" key="2">
    <source>
        <dbReference type="Proteomes" id="UP000323506"/>
    </source>
</evidence>
<dbReference type="CDD" id="cd06222">
    <property type="entry name" value="RNase_H_like"/>
    <property type="match status" value="1"/>
</dbReference>
<dbReference type="PANTHER" id="PTHR47723:SF19">
    <property type="entry name" value="POLYNUCLEOTIDYL TRANSFERASE, RIBONUCLEASE H-LIKE SUPERFAMILY PROTEIN"/>
    <property type="match status" value="1"/>
</dbReference>
<accession>A0A5D2F184</accession>
<proteinExistence type="predicted"/>
<name>A0A5D2F184_GOSDA</name>
<organism evidence="1 2">
    <name type="scientific">Gossypium darwinii</name>
    <name type="common">Darwin's cotton</name>
    <name type="synonym">Gossypium barbadense var. darwinii</name>
    <dbReference type="NCBI Taxonomy" id="34276"/>
    <lineage>
        <taxon>Eukaryota</taxon>
        <taxon>Viridiplantae</taxon>
        <taxon>Streptophyta</taxon>
        <taxon>Embryophyta</taxon>
        <taxon>Tracheophyta</taxon>
        <taxon>Spermatophyta</taxon>
        <taxon>Magnoliopsida</taxon>
        <taxon>eudicotyledons</taxon>
        <taxon>Gunneridae</taxon>
        <taxon>Pentapetalae</taxon>
        <taxon>rosids</taxon>
        <taxon>malvids</taxon>
        <taxon>Malvales</taxon>
        <taxon>Malvaceae</taxon>
        <taxon>Malvoideae</taxon>
        <taxon>Gossypium</taxon>
    </lineage>
</organism>
<gene>
    <name evidence="1" type="ORF">ES288_A10G220100v1</name>
</gene>
<evidence type="ECO:0000313" key="1">
    <source>
        <dbReference type="EMBL" id="TYG99743.1"/>
    </source>
</evidence>
<dbReference type="Proteomes" id="UP000323506">
    <property type="component" value="Chromosome A10"/>
</dbReference>